<sequence>MQKLPGWIPVHATLLTERSLARLVSFEQRRDCEWPMRHDACKCFSIDPITKSLPRAE</sequence>
<dbReference type="Proteomes" id="UP000008177">
    <property type="component" value="Unplaced contigs"/>
</dbReference>
<name>G2Y5G2_BOTF4</name>
<dbReference type="AlphaFoldDB" id="G2Y5G2"/>
<evidence type="ECO:0000313" key="2">
    <source>
        <dbReference type="Proteomes" id="UP000008177"/>
    </source>
</evidence>
<evidence type="ECO:0000313" key="1">
    <source>
        <dbReference type="EMBL" id="CCD47902.1"/>
    </source>
</evidence>
<gene>
    <name evidence="1" type="ORF">BofuT4_uP114060.1</name>
</gene>
<dbReference type="InParanoid" id="G2Y5G2"/>
<accession>G2Y5G2</accession>
<organism evidence="1 2">
    <name type="scientific">Botryotinia fuckeliana (strain T4)</name>
    <name type="common">Noble rot fungus</name>
    <name type="synonym">Botrytis cinerea</name>
    <dbReference type="NCBI Taxonomy" id="999810"/>
    <lineage>
        <taxon>Eukaryota</taxon>
        <taxon>Fungi</taxon>
        <taxon>Dikarya</taxon>
        <taxon>Ascomycota</taxon>
        <taxon>Pezizomycotina</taxon>
        <taxon>Leotiomycetes</taxon>
        <taxon>Helotiales</taxon>
        <taxon>Sclerotiniaceae</taxon>
        <taxon>Botrytis</taxon>
    </lineage>
</organism>
<proteinExistence type="predicted"/>
<dbReference type="EMBL" id="FQ790288">
    <property type="protein sequence ID" value="CCD47902.1"/>
    <property type="molecule type" value="Genomic_DNA"/>
</dbReference>
<reference evidence="2" key="1">
    <citation type="journal article" date="2011" name="PLoS Genet.">
        <title>Genomic analysis of the necrotrophic fungal pathogens Sclerotinia sclerotiorum and Botrytis cinerea.</title>
        <authorList>
            <person name="Amselem J."/>
            <person name="Cuomo C.A."/>
            <person name="van Kan J.A."/>
            <person name="Viaud M."/>
            <person name="Benito E.P."/>
            <person name="Couloux A."/>
            <person name="Coutinho P.M."/>
            <person name="de Vries R.P."/>
            <person name="Dyer P.S."/>
            <person name="Fillinger S."/>
            <person name="Fournier E."/>
            <person name="Gout L."/>
            <person name="Hahn M."/>
            <person name="Kohn L."/>
            <person name="Lapalu N."/>
            <person name="Plummer K.M."/>
            <person name="Pradier J.M."/>
            <person name="Quevillon E."/>
            <person name="Sharon A."/>
            <person name="Simon A."/>
            <person name="ten Have A."/>
            <person name="Tudzynski B."/>
            <person name="Tudzynski P."/>
            <person name="Wincker P."/>
            <person name="Andrew M."/>
            <person name="Anthouard V."/>
            <person name="Beever R.E."/>
            <person name="Beffa R."/>
            <person name="Benoit I."/>
            <person name="Bouzid O."/>
            <person name="Brault B."/>
            <person name="Chen Z."/>
            <person name="Choquer M."/>
            <person name="Collemare J."/>
            <person name="Cotton P."/>
            <person name="Danchin E.G."/>
            <person name="Da Silva C."/>
            <person name="Gautier A."/>
            <person name="Giraud C."/>
            <person name="Giraud T."/>
            <person name="Gonzalez C."/>
            <person name="Grossetete S."/>
            <person name="Guldener U."/>
            <person name="Henrissat B."/>
            <person name="Howlett B.J."/>
            <person name="Kodira C."/>
            <person name="Kretschmer M."/>
            <person name="Lappartient A."/>
            <person name="Leroch M."/>
            <person name="Levis C."/>
            <person name="Mauceli E."/>
            <person name="Neuveglise C."/>
            <person name="Oeser B."/>
            <person name="Pearson M."/>
            <person name="Poulain J."/>
            <person name="Poussereau N."/>
            <person name="Quesneville H."/>
            <person name="Rascle C."/>
            <person name="Schumacher J."/>
            <person name="Segurens B."/>
            <person name="Sexton A."/>
            <person name="Silva E."/>
            <person name="Sirven C."/>
            <person name="Soanes D.M."/>
            <person name="Talbot N.J."/>
            <person name="Templeton M."/>
            <person name="Yandava C."/>
            <person name="Yarden O."/>
            <person name="Zeng Q."/>
            <person name="Rollins J.A."/>
            <person name="Lebrun M.H."/>
            <person name="Dickman M."/>
        </authorList>
    </citation>
    <scope>NUCLEOTIDE SEQUENCE [LARGE SCALE GENOMIC DNA]</scope>
    <source>
        <strain evidence="2">T4</strain>
    </source>
</reference>
<protein>
    <submittedName>
        <fullName evidence="1">Uncharacterized protein</fullName>
    </submittedName>
</protein>
<dbReference type="HOGENOM" id="CLU_2996282_0_0_1"/>